<feature type="compositionally biased region" description="Polar residues" evidence="1">
    <location>
        <begin position="1"/>
        <end position="15"/>
    </location>
</feature>
<protein>
    <submittedName>
        <fullName evidence="2">Nucleotide-diphospho-sugar transferase superfamily protein</fullName>
    </submittedName>
</protein>
<dbReference type="EMBL" id="LXQA010109478">
    <property type="protein sequence ID" value="MCI18286.1"/>
    <property type="molecule type" value="Genomic_DNA"/>
</dbReference>
<dbReference type="Proteomes" id="UP000265520">
    <property type="component" value="Unassembled WGS sequence"/>
</dbReference>
<keyword evidence="3" id="KW-1185">Reference proteome</keyword>
<keyword evidence="2" id="KW-0808">Transferase</keyword>
<feature type="non-terminal residue" evidence="2">
    <location>
        <position position="47"/>
    </location>
</feature>
<evidence type="ECO:0000313" key="2">
    <source>
        <dbReference type="EMBL" id="MCI18286.1"/>
    </source>
</evidence>
<proteinExistence type="predicted"/>
<comment type="caution">
    <text evidence="2">The sequence shown here is derived from an EMBL/GenBank/DDBJ whole genome shotgun (WGS) entry which is preliminary data.</text>
</comment>
<feature type="region of interest" description="Disordered" evidence="1">
    <location>
        <begin position="1"/>
        <end position="26"/>
    </location>
</feature>
<dbReference type="AlphaFoldDB" id="A0A392Q3Z7"/>
<reference evidence="2 3" key="1">
    <citation type="journal article" date="2018" name="Front. Plant Sci.">
        <title>Red Clover (Trifolium pratense) and Zigzag Clover (T. medium) - A Picture of Genomic Similarities and Differences.</title>
        <authorList>
            <person name="Dluhosova J."/>
            <person name="Istvanek J."/>
            <person name="Nedelnik J."/>
            <person name="Repkova J."/>
        </authorList>
    </citation>
    <scope>NUCLEOTIDE SEQUENCE [LARGE SCALE GENOMIC DNA]</scope>
    <source>
        <strain evidence="3">cv. 10/8</strain>
        <tissue evidence="2">Leaf</tissue>
    </source>
</reference>
<evidence type="ECO:0000313" key="3">
    <source>
        <dbReference type="Proteomes" id="UP000265520"/>
    </source>
</evidence>
<name>A0A392Q3Z7_9FABA</name>
<dbReference type="GO" id="GO:0016740">
    <property type="term" value="F:transferase activity"/>
    <property type="evidence" value="ECO:0007669"/>
    <property type="project" value="UniProtKB-KW"/>
</dbReference>
<accession>A0A392Q3Z7</accession>
<evidence type="ECO:0000256" key="1">
    <source>
        <dbReference type="SAM" id="MobiDB-lite"/>
    </source>
</evidence>
<organism evidence="2 3">
    <name type="scientific">Trifolium medium</name>
    <dbReference type="NCBI Taxonomy" id="97028"/>
    <lineage>
        <taxon>Eukaryota</taxon>
        <taxon>Viridiplantae</taxon>
        <taxon>Streptophyta</taxon>
        <taxon>Embryophyta</taxon>
        <taxon>Tracheophyta</taxon>
        <taxon>Spermatophyta</taxon>
        <taxon>Magnoliopsida</taxon>
        <taxon>eudicotyledons</taxon>
        <taxon>Gunneridae</taxon>
        <taxon>Pentapetalae</taxon>
        <taxon>rosids</taxon>
        <taxon>fabids</taxon>
        <taxon>Fabales</taxon>
        <taxon>Fabaceae</taxon>
        <taxon>Papilionoideae</taxon>
        <taxon>50 kb inversion clade</taxon>
        <taxon>NPAAA clade</taxon>
        <taxon>Hologalegina</taxon>
        <taxon>IRL clade</taxon>
        <taxon>Trifolieae</taxon>
        <taxon>Trifolium</taxon>
    </lineage>
</organism>
<sequence>MSLSNGKNESPLPTSNGNGVAAAENENSKKPFKIFVGYDPREDIAFQ</sequence>
<feature type="compositionally biased region" description="Low complexity" evidence="1">
    <location>
        <begin position="16"/>
        <end position="25"/>
    </location>
</feature>